<accession>A0A0V1HID1</accession>
<dbReference type="OrthoDB" id="10382527at2759"/>
<comment type="caution">
    <text evidence="1">The sequence shown here is derived from an EMBL/GenBank/DDBJ whole genome shotgun (WGS) entry which is preliminary data.</text>
</comment>
<keyword evidence="2" id="KW-1185">Reference proteome</keyword>
<protein>
    <submittedName>
        <fullName evidence="1">Uncharacterized protein</fullName>
    </submittedName>
</protein>
<name>A0A0V1HID1_9BILA</name>
<dbReference type="Proteomes" id="UP000055024">
    <property type="component" value="Unassembled WGS sequence"/>
</dbReference>
<gene>
    <name evidence="1" type="ORF">T11_14277</name>
</gene>
<evidence type="ECO:0000313" key="1">
    <source>
        <dbReference type="EMBL" id="KRZ10047.1"/>
    </source>
</evidence>
<evidence type="ECO:0000313" key="2">
    <source>
        <dbReference type="Proteomes" id="UP000055024"/>
    </source>
</evidence>
<reference evidence="1 2" key="1">
    <citation type="submission" date="2015-01" db="EMBL/GenBank/DDBJ databases">
        <title>Evolution of Trichinella species and genotypes.</title>
        <authorList>
            <person name="Korhonen P.K."/>
            <person name="Edoardo P."/>
            <person name="Giuseppe L.R."/>
            <person name="Gasser R.B."/>
        </authorList>
    </citation>
    <scope>NUCLEOTIDE SEQUENCE [LARGE SCALE GENOMIC DNA]</scope>
    <source>
        <strain evidence="1">ISS1029</strain>
    </source>
</reference>
<organism evidence="1 2">
    <name type="scientific">Trichinella zimbabwensis</name>
    <dbReference type="NCBI Taxonomy" id="268475"/>
    <lineage>
        <taxon>Eukaryota</taxon>
        <taxon>Metazoa</taxon>
        <taxon>Ecdysozoa</taxon>
        <taxon>Nematoda</taxon>
        <taxon>Enoplea</taxon>
        <taxon>Dorylaimia</taxon>
        <taxon>Trichinellida</taxon>
        <taxon>Trichinellidae</taxon>
        <taxon>Trichinella</taxon>
    </lineage>
</organism>
<sequence length="74" mass="8258">MNLIRAVRANRKIVSAVSNKQSGAFYFVQFFVNNLNTAIRLCCLEEIDSSLQRSFSIASQEARTPSVANGEFID</sequence>
<dbReference type="EMBL" id="JYDP01000064">
    <property type="protein sequence ID" value="KRZ10047.1"/>
    <property type="molecule type" value="Genomic_DNA"/>
</dbReference>
<dbReference type="AlphaFoldDB" id="A0A0V1HID1"/>
<proteinExistence type="predicted"/>